<dbReference type="AlphaFoldDB" id="A0A543PKF5"/>
<dbReference type="Proteomes" id="UP000320085">
    <property type="component" value="Unassembled WGS sequence"/>
</dbReference>
<dbReference type="InterPro" id="IPR036396">
    <property type="entry name" value="Cyt_P450_sf"/>
</dbReference>
<proteinExistence type="inferred from homology"/>
<dbReference type="SUPFAM" id="SSF48264">
    <property type="entry name" value="Cytochrome P450"/>
    <property type="match status" value="1"/>
</dbReference>
<comment type="caution">
    <text evidence="2">The sequence shown here is derived from an EMBL/GenBank/DDBJ whole genome shotgun (WGS) entry which is preliminary data.</text>
</comment>
<comment type="similarity">
    <text evidence="1">Belongs to the cytochrome P450 family.</text>
</comment>
<reference evidence="2 3" key="1">
    <citation type="submission" date="2019-06" db="EMBL/GenBank/DDBJ databases">
        <title>Sequencing the genomes of 1000 actinobacteria strains.</title>
        <authorList>
            <person name="Klenk H.-P."/>
        </authorList>
    </citation>
    <scope>NUCLEOTIDE SEQUENCE [LARGE SCALE GENOMIC DNA]</scope>
    <source>
        <strain evidence="2 3">DSM 21776</strain>
    </source>
</reference>
<dbReference type="GO" id="GO:0004497">
    <property type="term" value="F:monooxygenase activity"/>
    <property type="evidence" value="ECO:0007669"/>
    <property type="project" value="InterPro"/>
</dbReference>
<dbReference type="GO" id="GO:0016705">
    <property type="term" value="F:oxidoreductase activity, acting on paired donors, with incorporation or reduction of molecular oxygen"/>
    <property type="evidence" value="ECO:0007669"/>
    <property type="project" value="InterPro"/>
</dbReference>
<gene>
    <name evidence="2" type="ORF">FHX52_3773</name>
</gene>
<protein>
    <submittedName>
        <fullName evidence="2">Cytochrome P450</fullName>
    </submittedName>
</protein>
<dbReference type="InterPro" id="IPR002397">
    <property type="entry name" value="Cyt_P450_B"/>
</dbReference>
<dbReference type="PRINTS" id="PR00359">
    <property type="entry name" value="BP450"/>
</dbReference>
<evidence type="ECO:0000313" key="2">
    <source>
        <dbReference type="EMBL" id="TQN44557.1"/>
    </source>
</evidence>
<evidence type="ECO:0000256" key="1">
    <source>
        <dbReference type="ARBA" id="ARBA00010617"/>
    </source>
</evidence>
<organism evidence="2 3">
    <name type="scientific">Humibacillus xanthopallidus</name>
    <dbReference type="NCBI Taxonomy" id="412689"/>
    <lineage>
        <taxon>Bacteria</taxon>
        <taxon>Bacillati</taxon>
        <taxon>Actinomycetota</taxon>
        <taxon>Actinomycetes</taxon>
        <taxon>Micrococcales</taxon>
        <taxon>Intrasporangiaceae</taxon>
        <taxon>Humibacillus</taxon>
    </lineage>
</organism>
<dbReference type="GO" id="GO:0005506">
    <property type="term" value="F:iron ion binding"/>
    <property type="evidence" value="ECO:0007669"/>
    <property type="project" value="InterPro"/>
</dbReference>
<dbReference type="PANTHER" id="PTHR46696">
    <property type="entry name" value="P450, PUTATIVE (EUROFUNG)-RELATED"/>
    <property type="match status" value="1"/>
</dbReference>
<dbReference type="Gene3D" id="1.10.630.10">
    <property type="entry name" value="Cytochrome P450"/>
    <property type="match status" value="1"/>
</dbReference>
<dbReference type="GO" id="GO:0020037">
    <property type="term" value="F:heme binding"/>
    <property type="evidence" value="ECO:0007669"/>
    <property type="project" value="InterPro"/>
</dbReference>
<sequence length="384" mass="39787">MSLVEEAVADPHTAYARLAREGDVVHDEPSGSWFVLSAELVRRLSRDPRLRARGVPAAVSEMSPGSPIIEVEHFLGRWLVFSDPPLQSRVRRALAPCLARPAVAARLVGLADVARTLATDLAAQGGDLVADLAVPLSRRTTAAILEATPEEMSELEESSAALIDYLSTPGFDEPAAARAVHAIARLRAVFEDGMVPRGGQVARALSDAAAIEAGIGPEDAVAACAQLLTGAMEPLTTALVVASLLAQALPAAAADDPPTIRALVEEALSTEPPFHFAPRVAAADFEVGGQSVSAGDRVVLNLLAANADLRGRCPAGAVPDHLSFGSGTHFCLGAAATRLHLESVLPAVIGTGVARRIDLSEVGRRPAFGATAFAHVPVRGGAAR</sequence>
<dbReference type="OrthoDB" id="502624at2"/>
<dbReference type="RefSeq" id="WP_141823893.1">
    <property type="nucleotide sequence ID" value="NZ_BAAAQC010000010.1"/>
</dbReference>
<accession>A0A543PKF5</accession>
<dbReference type="InterPro" id="IPR017972">
    <property type="entry name" value="Cyt_P450_CS"/>
</dbReference>
<dbReference type="EMBL" id="VFQF01000003">
    <property type="protein sequence ID" value="TQN44557.1"/>
    <property type="molecule type" value="Genomic_DNA"/>
</dbReference>
<dbReference type="PROSITE" id="PS00086">
    <property type="entry name" value="CYTOCHROME_P450"/>
    <property type="match status" value="1"/>
</dbReference>
<evidence type="ECO:0000313" key="3">
    <source>
        <dbReference type="Proteomes" id="UP000320085"/>
    </source>
</evidence>
<dbReference type="PANTHER" id="PTHR46696:SF1">
    <property type="entry name" value="CYTOCHROME P450 YJIB-RELATED"/>
    <property type="match status" value="1"/>
</dbReference>
<name>A0A543PKF5_9MICO</name>